<sequence length="121" mass="12882">MMAAETAFMQGVTAWWPYVMIIFAGWLATDIWRWLGVLAAGNLREDSEILIFVRSIATALVAGVISKLILFPSGALAETSAWLRVAAAVCGFAAFHAARQTVFAGVLAAEAVLIGGWLLLG</sequence>
<dbReference type="Pfam" id="PF05437">
    <property type="entry name" value="AzlD"/>
    <property type="match status" value="1"/>
</dbReference>
<dbReference type="EMBL" id="CYHE01000009">
    <property type="protein sequence ID" value="CUA98293.1"/>
    <property type="molecule type" value="Genomic_DNA"/>
</dbReference>
<evidence type="ECO:0000313" key="3">
    <source>
        <dbReference type="Proteomes" id="UP000183900"/>
    </source>
</evidence>
<keyword evidence="1" id="KW-1133">Transmembrane helix</keyword>
<feature type="transmembrane region" description="Helical" evidence="1">
    <location>
        <begin position="103"/>
        <end position="120"/>
    </location>
</feature>
<dbReference type="Proteomes" id="UP000183900">
    <property type="component" value="Unassembled WGS sequence"/>
</dbReference>
<feature type="transmembrane region" description="Helical" evidence="1">
    <location>
        <begin position="12"/>
        <end position="29"/>
    </location>
</feature>
<dbReference type="AlphaFoldDB" id="A0A0K6I5H0"/>
<evidence type="ECO:0000313" key="2">
    <source>
        <dbReference type="EMBL" id="CUA98293.1"/>
    </source>
</evidence>
<accession>A0A0K6I5H0</accession>
<protein>
    <submittedName>
        <fullName evidence="2">Branched-chain amino acid transport protein (AzlD)</fullName>
    </submittedName>
</protein>
<keyword evidence="1" id="KW-0472">Membrane</keyword>
<keyword evidence="3" id="KW-1185">Reference proteome</keyword>
<proteinExistence type="predicted"/>
<name>A0A0K6I5H0_9HYPH</name>
<dbReference type="OrthoDB" id="7855510at2"/>
<organism evidence="2 3">
    <name type="scientific">Pannonibacter indicus</name>
    <dbReference type="NCBI Taxonomy" id="466044"/>
    <lineage>
        <taxon>Bacteria</taxon>
        <taxon>Pseudomonadati</taxon>
        <taxon>Pseudomonadota</taxon>
        <taxon>Alphaproteobacteria</taxon>
        <taxon>Hyphomicrobiales</taxon>
        <taxon>Stappiaceae</taxon>
        <taxon>Pannonibacter</taxon>
    </lineage>
</organism>
<evidence type="ECO:0000256" key="1">
    <source>
        <dbReference type="SAM" id="Phobius"/>
    </source>
</evidence>
<dbReference type="RefSeq" id="WP_141658959.1">
    <property type="nucleotide sequence ID" value="NZ_CYHE01000009.1"/>
</dbReference>
<gene>
    <name evidence="2" type="ORF">Ga0061067_10990</name>
</gene>
<reference evidence="3" key="1">
    <citation type="submission" date="2015-08" db="EMBL/GenBank/DDBJ databases">
        <authorList>
            <person name="Varghese N."/>
        </authorList>
    </citation>
    <scope>NUCLEOTIDE SEQUENCE [LARGE SCALE GENOMIC DNA]</scope>
    <source>
        <strain evidence="3">DSM 23407</strain>
    </source>
</reference>
<feature type="transmembrane region" description="Helical" evidence="1">
    <location>
        <begin position="49"/>
        <end position="69"/>
    </location>
</feature>
<dbReference type="InterPro" id="IPR008407">
    <property type="entry name" value="Brnchd-chn_aa_trnsp_AzlD"/>
</dbReference>
<keyword evidence="1" id="KW-0812">Transmembrane</keyword>